<reference evidence="10 11" key="1">
    <citation type="submission" date="2019-06" db="EMBL/GenBank/DDBJ databases">
        <title>A chromosome-scale genome assembly of the European perch, Perca fluviatilis.</title>
        <authorList>
            <person name="Roques C."/>
            <person name="Zahm M."/>
            <person name="Cabau C."/>
            <person name="Klopp C."/>
            <person name="Bouchez O."/>
            <person name="Donnadieu C."/>
            <person name="Kuhl H."/>
            <person name="Gislard M."/>
            <person name="Guendouz S."/>
            <person name="Journot L."/>
            <person name="Haffray P."/>
            <person name="Bestin A."/>
            <person name="Morvezen R."/>
            <person name="Feron R."/>
            <person name="Wen M."/>
            <person name="Jouanno E."/>
            <person name="Herpin A."/>
            <person name="Schartl M."/>
            <person name="Postlethwait J."/>
            <person name="Schaerlinger B."/>
            <person name="Chardard D."/>
            <person name="Lecocq T."/>
            <person name="Poncet C."/>
            <person name="Jaffrelo L."/>
            <person name="Lampietro C."/>
            <person name="Guiguen Y."/>
        </authorList>
    </citation>
    <scope>NUCLEOTIDE SEQUENCE [LARGE SCALE GENOMIC DNA]</scope>
    <source>
        <tissue evidence="10">Blood</tissue>
    </source>
</reference>
<keyword evidence="6" id="KW-0539">Nucleus</keyword>
<evidence type="ECO:0000256" key="8">
    <source>
        <dbReference type="SAM" id="MobiDB-lite"/>
    </source>
</evidence>
<comment type="caution">
    <text evidence="10">The sequence shown here is derived from an EMBL/GenBank/DDBJ whole genome shotgun (WGS) entry which is preliminary data.</text>
</comment>
<dbReference type="InterPro" id="IPR043451">
    <property type="entry name" value="Myocardin-like"/>
</dbReference>
<feature type="compositionally biased region" description="Basic and acidic residues" evidence="8">
    <location>
        <begin position="290"/>
        <end position="306"/>
    </location>
</feature>
<feature type="compositionally biased region" description="Low complexity" evidence="8">
    <location>
        <begin position="354"/>
        <end position="380"/>
    </location>
</feature>
<dbReference type="Pfam" id="PF02037">
    <property type="entry name" value="SAP"/>
    <property type="match status" value="1"/>
</dbReference>
<evidence type="ECO:0000313" key="10">
    <source>
        <dbReference type="EMBL" id="KAF1379255.1"/>
    </source>
</evidence>
<evidence type="ECO:0000256" key="1">
    <source>
        <dbReference type="ARBA" id="ARBA00004123"/>
    </source>
</evidence>
<evidence type="ECO:0000256" key="2">
    <source>
        <dbReference type="ARBA" id="ARBA00022737"/>
    </source>
</evidence>
<keyword evidence="5" id="KW-0804">Transcription</keyword>
<protein>
    <recommendedName>
        <fullName evidence="9">SAP domain-containing protein</fullName>
    </recommendedName>
</protein>
<sequence length="506" mass="55445">METKLGERSNAGAFIPSPQSEAVANELQELSLQPAPNLLPVRERKDVLQLKLQQRRSRVELINQGIMPPLKSSAAFHEQRRSLERARTEDYLKRKIRSRPERSELIRMHILEETSAEPSIQAKQMQLKRARLADDLNDKISHRPGPMELIHKNILPVHSSIKQAIIETRFPKASGDNSSCDEDSIYSLSPEQLMGQESPLGLLPLPSPPETLAESSIPSPTQVSPSAPALPPISGSPPSFKLTNGTAASSAQRTGVTSQIKSQPKPNSDRSAQRHKKPKDNKPKIKKLKYHEYIPPDQKGDKEPPPHLDSSYAKILQQQQLFLQLQILNQQQQHYNYHAILPAPPKQIQTDQQPSSSSSSNPTTTSSPPRPVAAPSTAASNQGGHSCQSSAPICGPKPAFLPPNLDEMKVAELKSELKLRSLPVSGTKNDLIERLRTYQELNGGSDTTSSPTAGGPQGQGLKEQQNPPKVLQPPPPTHHYNSNGFSFSAIRHLLGPVAAQPLLSSS</sequence>
<dbReference type="Gene3D" id="1.10.720.30">
    <property type="entry name" value="SAP domain"/>
    <property type="match status" value="1"/>
</dbReference>
<feature type="repeat" description="RPEL" evidence="7">
    <location>
        <begin position="90"/>
        <end position="115"/>
    </location>
</feature>
<feature type="region of interest" description="Disordered" evidence="8">
    <location>
        <begin position="196"/>
        <end position="309"/>
    </location>
</feature>
<accession>A0A6A5EK06</accession>
<dbReference type="SMART" id="SM00707">
    <property type="entry name" value="RPEL"/>
    <property type="match status" value="3"/>
</dbReference>
<feature type="compositionally biased region" description="Polar residues" evidence="8">
    <location>
        <begin position="440"/>
        <end position="452"/>
    </location>
</feature>
<feature type="region of interest" description="Disordered" evidence="8">
    <location>
        <begin position="440"/>
        <end position="484"/>
    </location>
</feature>
<dbReference type="FunFam" id="1.10.720.30:FF:000002">
    <property type="entry name" value="Myocardin related transcription factor A"/>
    <property type="match status" value="1"/>
</dbReference>
<dbReference type="GO" id="GO:0005634">
    <property type="term" value="C:nucleus"/>
    <property type="evidence" value="ECO:0007669"/>
    <property type="project" value="UniProtKB-SubCell"/>
</dbReference>
<evidence type="ECO:0000256" key="6">
    <source>
        <dbReference type="ARBA" id="ARBA00023242"/>
    </source>
</evidence>
<dbReference type="PROSITE" id="PS50800">
    <property type="entry name" value="SAP"/>
    <property type="match status" value="1"/>
</dbReference>
<feature type="compositionally biased region" description="Basic residues" evidence="8">
    <location>
        <begin position="273"/>
        <end position="289"/>
    </location>
</feature>
<feature type="domain" description="SAP" evidence="9">
    <location>
        <begin position="405"/>
        <end position="439"/>
    </location>
</feature>
<dbReference type="EMBL" id="VHII01000015">
    <property type="protein sequence ID" value="KAF1379255.1"/>
    <property type="molecule type" value="Genomic_DNA"/>
</dbReference>
<comment type="subcellular location">
    <subcellularLocation>
        <location evidence="1">Nucleus</location>
    </subcellularLocation>
</comment>
<dbReference type="SUPFAM" id="SSF68906">
    <property type="entry name" value="SAP domain"/>
    <property type="match status" value="1"/>
</dbReference>
<keyword evidence="4" id="KW-0175">Coiled coil</keyword>
<proteinExistence type="predicted"/>
<dbReference type="InterPro" id="IPR003034">
    <property type="entry name" value="SAP_dom"/>
</dbReference>
<evidence type="ECO:0000256" key="7">
    <source>
        <dbReference type="PROSITE-ProRule" id="PRU00401"/>
    </source>
</evidence>
<evidence type="ECO:0000256" key="5">
    <source>
        <dbReference type="ARBA" id="ARBA00023163"/>
    </source>
</evidence>
<dbReference type="PANTHER" id="PTHR22793">
    <property type="entry name" value="MYOCARDIN-RELATED TRANSCRIPTION FACTOR-RELATED"/>
    <property type="match status" value="1"/>
</dbReference>
<dbReference type="AlphaFoldDB" id="A0A6A5EK06"/>
<dbReference type="GO" id="GO:0003713">
    <property type="term" value="F:transcription coactivator activity"/>
    <property type="evidence" value="ECO:0007669"/>
    <property type="project" value="TreeGrafter"/>
</dbReference>
<dbReference type="InterPro" id="IPR036361">
    <property type="entry name" value="SAP_dom_sf"/>
</dbReference>
<evidence type="ECO:0000256" key="3">
    <source>
        <dbReference type="ARBA" id="ARBA00023015"/>
    </source>
</evidence>
<dbReference type="Gene3D" id="6.10.150.10">
    <property type="match status" value="1"/>
</dbReference>
<dbReference type="PROSITE" id="PS51073">
    <property type="entry name" value="RPEL"/>
    <property type="match status" value="3"/>
</dbReference>
<evidence type="ECO:0000259" key="9">
    <source>
        <dbReference type="PROSITE" id="PS50800"/>
    </source>
</evidence>
<feature type="compositionally biased region" description="Polar residues" evidence="8">
    <location>
        <begin position="241"/>
        <end position="266"/>
    </location>
</feature>
<keyword evidence="3" id="KW-0805">Transcription regulation</keyword>
<feature type="region of interest" description="Disordered" evidence="8">
    <location>
        <begin position="346"/>
        <end position="390"/>
    </location>
</feature>
<dbReference type="PANTHER" id="PTHR22793:SF6">
    <property type="entry name" value="MYOCARDIN-RELATED TRANSCRIPTION FACTOR A"/>
    <property type="match status" value="1"/>
</dbReference>
<dbReference type="GO" id="GO:0045944">
    <property type="term" value="P:positive regulation of transcription by RNA polymerase II"/>
    <property type="evidence" value="ECO:0007669"/>
    <property type="project" value="TreeGrafter"/>
</dbReference>
<dbReference type="SMART" id="SM00513">
    <property type="entry name" value="SAP"/>
    <property type="match status" value="1"/>
</dbReference>
<evidence type="ECO:0000256" key="4">
    <source>
        <dbReference type="ARBA" id="ARBA00023054"/>
    </source>
</evidence>
<dbReference type="GO" id="GO:0051145">
    <property type="term" value="P:smooth muscle cell differentiation"/>
    <property type="evidence" value="ECO:0007669"/>
    <property type="project" value="TreeGrafter"/>
</dbReference>
<feature type="compositionally biased region" description="Polar residues" evidence="8">
    <location>
        <begin position="381"/>
        <end position="390"/>
    </location>
</feature>
<gene>
    <name evidence="10" type="ORF">PFLUV_G00174180</name>
</gene>
<dbReference type="Pfam" id="PF02755">
    <property type="entry name" value="RPEL"/>
    <property type="match status" value="2"/>
</dbReference>
<dbReference type="Proteomes" id="UP000465112">
    <property type="component" value="Chromosome 15"/>
</dbReference>
<keyword evidence="11" id="KW-1185">Reference proteome</keyword>
<dbReference type="InterPro" id="IPR004018">
    <property type="entry name" value="RPEL_repeat"/>
</dbReference>
<evidence type="ECO:0000313" key="11">
    <source>
        <dbReference type="Proteomes" id="UP000465112"/>
    </source>
</evidence>
<feature type="compositionally biased region" description="Low complexity" evidence="8">
    <location>
        <begin position="197"/>
        <end position="216"/>
    </location>
</feature>
<organism evidence="10 11">
    <name type="scientific">Perca fluviatilis</name>
    <name type="common">European perch</name>
    <dbReference type="NCBI Taxonomy" id="8168"/>
    <lineage>
        <taxon>Eukaryota</taxon>
        <taxon>Metazoa</taxon>
        <taxon>Chordata</taxon>
        <taxon>Craniata</taxon>
        <taxon>Vertebrata</taxon>
        <taxon>Euteleostomi</taxon>
        <taxon>Actinopterygii</taxon>
        <taxon>Neopterygii</taxon>
        <taxon>Teleostei</taxon>
        <taxon>Neoteleostei</taxon>
        <taxon>Acanthomorphata</taxon>
        <taxon>Eupercaria</taxon>
        <taxon>Perciformes</taxon>
        <taxon>Percoidei</taxon>
        <taxon>Percidae</taxon>
        <taxon>Percinae</taxon>
        <taxon>Perca</taxon>
    </lineage>
</organism>
<name>A0A6A5EK06_PERFL</name>
<feature type="repeat" description="RPEL" evidence="7">
    <location>
        <begin position="134"/>
        <end position="159"/>
    </location>
</feature>
<feature type="repeat" description="RPEL" evidence="7">
    <location>
        <begin position="46"/>
        <end position="71"/>
    </location>
</feature>
<dbReference type="Gene3D" id="6.10.140.2040">
    <property type="match status" value="1"/>
</dbReference>
<keyword evidence="2" id="KW-0677">Repeat</keyword>